<dbReference type="Pfam" id="PF00067">
    <property type="entry name" value="p450"/>
    <property type="match status" value="2"/>
</dbReference>
<dbReference type="PANTHER" id="PTHR46696:SF1">
    <property type="entry name" value="CYTOCHROME P450 YJIB-RELATED"/>
    <property type="match status" value="1"/>
</dbReference>
<keyword evidence="2" id="KW-0503">Monooxygenase</keyword>
<evidence type="ECO:0000256" key="1">
    <source>
        <dbReference type="ARBA" id="ARBA00010617"/>
    </source>
</evidence>
<dbReference type="PRINTS" id="PR00385">
    <property type="entry name" value="P450"/>
</dbReference>
<proteinExistence type="inferred from homology"/>
<evidence type="ECO:0000313" key="3">
    <source>
        <dbReference type="EMBL" id="GAA5043294.1"/>
    </source>
</evidence>
<dbReference type="InterPro" id="IPR002397">
    <property type="entry name" value="Cyt_P450_B"/>
</dbReference>
<accession>A0ABP9JW13</accession>
<dbReference type="InterPro" id="IPR001128">
    <property type="entry name" value="Cyt_P450"/>
</dbReference>
<dbReference type="EMBL" id="BAABKC010000007">
    <property type="protein sequence ID" value="GAA5043294.1"/>
    <property type="molecule type" value="Genomic_DNA"/>
</dbReference>
<comment type="caution">
    <text evidence="3">The sequence shown here is derived from an EMBL/GenBank/DDBJ whole genome shotgun (WGS) entry which is preliminary data.</text>
</comment>
<keyword evidence="4" id="KW-1185">Reference proteome</keyword>
<dbReference type="InterPro" id="IPR036396">
    <property type="entry name" value="Cyt_P450_sf"/>
</dbReference>
<keyword evidence="2" id="KW-0408">Iron</keyword>
<dbReference type="Gene3D" id="1.10.630.10">
    <property type="entry name" value="Cytochrome P450"/>
    <property type="match status" value="1"/>
</dbReference>
<dbReference type="InterPro" id="IPR017972">
    <property type="entry name" value="Cyt_P450_CS"/>
</dbReference>
<comment type="similarity">
    <text evidence="1 2">Belongs to the cytochrome P450 family.</text>
</comment>
<sequence length="382" mass="40886">MSGTFHHHRIGPLPPFLAAPSSEAVTRVRMPTGDHMWLITDYAVGRAALADTRLSRAAATHPDAPKWGSVDLSPNSIMSLDGADHARLRRVAAAAFTSARATAQAAVIEEAADALLDQLQAAGPGADLVSGYASPLPMAALSALLGVPAADRPVFDAAVTALFDMTPQGIRRRGRHILTLIQYMSSLIERKRDAPEQDLLSALVRVEQSGEMSRTELVNLGLALLMAGYETTAHQLSLAILELLTGDALAGQSVEETVEELLRTTPSTPISFPRVAVEDLVLGGTTVRRGEAVIVSLLHCNHDAEVFGASGAKSDARRPAHLTFGHGAHRCMGAPLVLLQMKIALTRLWQRFPELRLAPEDGAVVWREGLATRGVSRLVVEW</sequence>
<reference evidence="4" key="1">
    <citation type="journal article" date="2019" name="Int. J. Syst. Evol. Microbiol.">
        <title>The Global Catalogue of Microorganisms (GCM) 10K type strain sequencing project: providing services to taxonomists for standard genome sequencing and annotation.</title>
        <authorList>
            <consortium name="The Broad Institute Genomics Platform"/>
            <consortium name="The Broad Institute Genome Sequencing Center for Infectious Disease"/>
            <person name="Wu L."/>
            <person name="Ma J."/>
        </authorList>
    </citation>
    <scope>NUCLEOTIDE SEQUENCE [LARGE SCALE GENOMIC DNA]</scope>
    <source>
        <strain evidence="4">JCM 18410</strain>
    </source>
</reference>
<dbReference type="RefSeq" id="WP_345666774.1">
    <property type="nucleotide sequence ID" value="NZ_BAABKC010000007.1"/>
</dbReference>
<keyword evidence="2" id="KW-0349">Heme</keyword>
<organism evidence="3 4">
    <name type="scientific">Streptomyces similanensis</name>
    <dbReference type="NCBI Taxonomy" id="1274988"/>
    <lineage>
        <taxon>Bacteria</taxon>
        <taxon>Bacillati</taxon>
        <taxon>Actinomycetota</taxon>
        <taxon>Actinomycetes</taxon>
        <taxon>Kitasatosporales</taxon>
        <taxon>Streptomycetaceae</taxon>
        <taxon>Streptomyces</taxon>
    </lineage>
</organism>
<dbReference type="Proteomes" id="UP001500124">
    <property type="component" value="Unassembled WGS sequence"/>
</dbReference>
<gene>
    <name evidence="3" type="ORF">GCM10023336_04740</name>
</gene>
<protein>
    <submittedName>
        <fullName evidence="3">Cytochrome P450</fullName>
    </submittedName>
</protein>
<keyword evidence="2" id="KW-0560">Oxidoreductase</keyword>
<evidence type="ECO:0000313" key="4">
    <source>
        <dbReference type="Proteomes" id="UP001500124"/>
    </source>
</evidence>
<name>A0ABP9JW13_9ACTN</name>
<dbReference type="PRINTS" id="PR00359">
    <property type="entry name" value="BP450"/>
</dbReference>
<dbReference type="PANTHER" id="PTHR46696">
    <property type="entry name" value="P450, PUTATIVE (EUROFUNG)-RELATED"/>
    <property type="match status" value="1"/>
</dbReference>
<dbReference type="SUPFAM" id="SSF48264">
    <property type="entry name" value="Cytochrome P450"/>
    <property type="match status" value="1"/>
</dbReference>
<keyword evidence="2" id="KW-0479">Metal-binding</keyword>
<dbReference type="PROSITE" id="PS00086">
    <property type="entry name" value="CYTOCHROME_P450"/>
    <property type="match status" value="1"/>
</dbReference>
<evidence type="ECO:0000256" key="2">
    <source>
        <dbReference type="RuleBase" id="RU000461"/>
    </source>
</evidence>